<organism evidence="4 5">
    <name type="scientific">Patulibacter medicamentivorans</name>
    <dbReference type="NCBI Taxonomy" id="1097667"/>
    <lineage>
        <taxon>Bacteria</taxon>
        <taxon>Bacillati</taxon>
        <taxon>Actinomycetota</taxon>
        <taxon>Thermoleophilia</taxon>
        <taxon>Solirubrobacterales</taxon>
        <taxon>Patulibacteraceae</taxon>
        <taxon>Patulibacter</taxon>
    </lineage>
</organism>
<dbReference type="Proteomes" id="UP000005143">
    <property type="component" value="Unassembled WGS sequence"/>
</dbReference>
<dbReference type="RefSeq" id="WP_007578324.1">
    <property type="nucleotide sequence ID" value="NZ_AGUD01000295.1"/>
</dbReference>
<evidence type="ECO:0000256" key="1">
    <source>
        <dbReference type="ARBA" id="ARBA00022741"/>
    </source>
</evidence>
<keyword evidence="2" id="KW-0067">ATP-binding</keyword>
<dbReference type="Pfam" id="PF13191">
    <property type="entry name" value="AAA_16"/>
    <property type="match status" value="1"/>
</dbReference>
<dbReference type="PRINTS" id="PR00038">
    <property type="entry name" value="HTHLUXR"/>
</dbReference>
<dbReference type="PROSITE" id="PS00622">
    <property type="entry name" value="HTH_LUXR_1"/>
    <property type="match status" value="1"/>
</dbReference>
<evidence type="ECO:0000259" key="3">
    <source>
        <dbReference type="PROSITE" id="PS50043"/>
    </source>
</evidence>
<dbReference type="InterPro" id="IPR016032">
    <property type="entry name" value="Sig_transdc_resp-reg_C-effctor"/>
</dbReference>
<evidence type="ECO:0000256" key="2">
    <source>
        <dbReference type="ARBA" id="ARBA00022840"/>
    </source>
</evidence>
<dbReference type="InterPro" id="IPR027417">
    <property type="entry name" value="P-loop_NTPase"/>
</dbReference>
<dbReference type="GO" id="GO:0004016">
    <property type="term" value="F:adenylate cyclase activity"/>
    <property type="evidence" value="ECO:0007669"/>
    <property type="project" value="TreeGrafter"/>
</dbReference>
<sequence>MGQQGEDGGRPASWGPGRLLERERELAALDAANRAATGGAGGALVVLRGPSGIGRSSLLTAYRHQAEAAGMVVASTVGVPTRTAVGYAAARELIAAVDARAQRAPSSARAVAAWRVLTGAAAPEEAPPTVMLGEGAQVVARGLTEYVLEVADHRPLALVVDDLQAVDEPTQRWLALLAHRIDRRALVLVVALHEGHAEQRTAPIAELCGRAGARLLDLGPLSERATRSIVASGLRSPASDGLARHCHELTGGNPFLTIEIVAELRTRRQQGTDAGLALLEGGLDRFVAHILTRAESVGPEAAAVAEAVAVLGPGARIDDLAALAGIGVDEVAHALDGLGHVGLLSAADGGFRHPILRSALYDAIGLRQRQALHELAARRFVARAEPAREAAAHVLATRPGRAPWARDVLIRAGHDDLLAGAPETAVRYLRRALDEGIDRDDEAVLHALLAMAHWQTGDAVRASAEMERAIAGAQDEETRLRWAIERNTMMTSHADTIDAALPAFERVHAASVAHVSPDTALVAESCLLADQLLLRPGAVDPAVDRHRDLEGRTDGEQQLLSILAWRAFVAGEPRDVVISLARRGLGHGHGPIESFLVRNSGYYASFALLLADDRPFISEALAAWEDAARDLNALFGTSGLLMLRSYDALVEGDFAVAAERAGEALELTGPLASLGFMALACRVRALLELDLVVQARTELDQAGVAFPLPPTALTNPLLHARGLVERAEGRRDDAWATFHEVGRADAEAGIAFSPASPWRTEAARIAIERGDDDAARELADAHHAAAESWGAPGERARAAAEARLAGLPVAPPALDPATTPYLRATVEHALGLAALWAGDADRARHHLRAARDGLELARHPRRVRLVEDALREAGGRRSARDDDPLGLTPAERRIVDLVVAGLSNREVAERLVVRPKSVENQLGRIYRRLGVRSRTELERALRDGERSGPA</sequence>
<evidence type="ECO:0000313" key="4">
    <source>
        <dbReference type="EMBL" id="EHN09314.1"/>
    </source>
</evidence>
<dbReference type="OrthoDB" id="3178131at2"/>
<dbReference type="SUPFAM" id="SSF46894">
    <property type="entry name" value="C-terminal effector domain of the bipartite response regulators"/>
    <property type="match status" value="1"/>
</dbReference>
<keyword evidence="5" id="KW-1185">Reference proteome</keyword>
<dbReference type="PANTHER" id="PTHR16305:SF35">
    <property type="entry name" value="TRANSCRIPTIONAL ACTIVATOR DOMAIN"/>
    <property type="match status" value="1"/>
</dbReference>
<reference evidence="4 5" key="1">
    <citation type="journal article" date="2013" name="Biodegradation">
        <title>Quantitative proteomic analysis of ibuprofen-degrading Patulibacter sp. strain I11.</title>
        <authorList>
            <person name="Almeida B."/>
            <person name="Kjeldal H."/>
            <person name="Lolas I."/>
            <person name="Knudsen A.D."/>
            <person name="Carvalho G."/>
            <person name="Nielsen K.L."/>
            <person name="Barreto Crespo M.T."/>
            <person name="Stensballe A."/>
            <person name="Nielsen J.L."/>
        </authorList>
    </citation>
    <scope>NUCLEOTIDE SEQUENCE [LARGE SCALE GENOMIC DNA]</scope>
    <source>
        <strain evidence="4 5">I11</strain>
    </source>
</reference>
<dbReference type="InterPro" id="IPR041664">
    <property type="entry name" value="AAA_16"/>
</dbReference>
<evidence type="ECO:0000313" key="5">
    <source>
        <dbReference type="Proteomes" id="UP000005143"/>
    </source>
</evidence>
<dbReference type="InterPro" id="IPR036388">
    <property type="entry name" value="WH-like_DNA-bd_sf"/>
</dbReference>
<dbReference type="SUPFAM" id="SSF52540">
    <property type="entry name" value="P-loop containing nucleoside triphosphate hydrolases"/>
    <property type="match status" value="1"/>
</dbReference>
<dbReference type="Pfam" id="PF00196">
    <property type="entry name" value="GerE"/>
    <property type="match status" value="1"/>
</dbReference>
<dbReference type="Gene3D" id="1.10.10.10">
    <property type="entry name" value="Winged helix-like DNA-binding domain superfamily/Winged helix DNA-binding domain"/>
    <property type="match status" value="1"/>
</dbReference>
<comment type="caution">
    <text evidence="4">The sequence shown here is derived from an EMBL/GenBank/DDBJ whole genome shotgun (WGS) entry which is preliminary data.</text>
</comment>
<accession>H0EAI7</accession>
<dbReference type="GO" id="GO:0003677">
    <property type="term" value="F:DNA binding"/>
    <property type="evidence" value="ECO:0007669"/>
    <property type="project" value="InterPro"/>
</dbReference>
<dbReference type="SMART" id="SM00421">
    <property type="entry name" value="HTH_LUXR"/>
    <property type="match status" value="1"/>
</dbReference>
<dbReference type="PATRIC" id="fig|1097667.3.peg.3826"/>
<dbReference type="PANTHER" id="PTHR16305">
    <property type="entry name" value="TESTICULAR SOLUBLE ADENYLYL CYCLASE"/>
    <property type="match status" value="1"/>
</dbReference>
<keyword evidence="1" id="KW-0547">Nucleotide-binding</keyword>
<dbReference type="CDD" id="cd06170">
    <property type="entry name" value="LuxR_C_like"/>
    <property type="match status" value="1"/>
</dbReference>
<feature type="domain" description="HTH luxR-type" evidence="3">
    <location>
        <begin position="880"/>
        <end position="944"/>
    </location>
</feature>
<dbReference type="PROSITE" id="PS50043">
    <property type="entry name" value="HTH_LUXR_2"/>
    <property type="match status" value="1"/>
</dbReference>
<gene>
    <name evidence="4" type="ORF">PAI11_38610</name>
</gene>
<dbReference type="GO" id="GO:0005524">
    <property type="term" value="F:ATP binding"/>
    <property type="evidence" value="ECO:0007669"/>
    <property type="project" value="UniProtKB-KW"/>
</dbReference>
<dbReference type="GO" id="GO:0006355">
    <property type="term" value="P:regulation of DNA-templated transcription"/>
    <property type="evidence" value="ECO:0007669"/>
    <property type="project" value="InterPro"/>
</dbReference>
<proteinExistence type="predicted"/>
<dbReference type="EMBL" id="AGUD01000295">
    <property type="protein sequence ID" value="EHN09314.1"/>
    <property type="molecule type" value="Genomic_DNA"/>
</dbReference>
<protein>
    <submittedName>
        <fullName evidence="4">Putative regulatory protein</fullName>
    </submittedName>
</protein>
<dbReference type="AlphaFoldDB" id="H0EAI7"/>
<name>H0EAI7_9ACTN</name>
<dbReference type="GO" id="GO:0005737">
    <property type="term" value="C:cytoplasm"/>
    <property type="evidence" value="ECO:0007669"/>
    <property type="project" value="TreeGrafter"/>
</dbReference>
<dbReference type="InterPro" id="IPR000792">
    <property type="entry name" value="Tscrpt_reg_LuxR_C"/>
</dbReference>